<accession>A0ABQ9J2D4</accession>
<proteinExistence type="predicted"/>
<name>A0ABQ9J2D4_9CUCU</name>
<evidence type="ECO:0000313" key="3">
    <source>
        <dbReference type="Proteomes" id="UP001162164"/>
    </source>
</evidence>
<evidence type="ECO:0000256" key="1">
    <source>
        <dbReference type="SAM" id="MobiDB-lite"/>
    </source>
</evidence>
<feature type="compositionally biased region" description="Basic residues" evidence="1">
    <location>
        <begin position="108"/>
        <end position="125"/>
    </location>
</feature>
<feature type="compositionally biased region" description="Basic and acidic residues" evidence="1">
    <location>
        <begin position="61"/>
        <end position="71"/>
    </location>
</feature>
<comment type="caution">
    <text evidence="2">The sequence shown here is derived from an EMBL/GenBank/DDBJ whole genome shotgun (WGS) entry which is preliminary data.</text>
</comment>
<gene>
    <name evidence="2" type="ORF">NQ317_014730</name>
</gene>
<feature type="compositionally biased region" description="Basic and acidic residues" evidence="1">
    <location>
        <begin position="141"/>
        <end position="157"/>
    </location>
</feature>
<dbReference type="EMBL" id="JAPWTJ010001455">
    <property type="protein sequence ID" value="KAJ8971610.1"/>
    <property type="molecule type" value="Genomic_DNA"/>
</dbReference>
<evidence type="ECO:0000313" key="2">
    <source>
        <dbReference type="EMBL" id="KAJ8971610.1"/>
    </source>
</evidence>
<sequence>STPDFNNISGLVQLQNQGSNREAGCCQNPFALHTQYHPQADFSRNVKRLNLNRPLENVPDSEAKENAEGQRRVTFAGKNDGITGNADKSEQASFECPFCNGKENKCPHGSKKKRKSRSPVKKIRIKRDNESSTESTEEESDKNVQGERRRNKDRNRSDSQYYSDTE</sequence>
<protein>
    <submittedName>
        <fullName evidence="2">Uncharacterized protein</fullName>
    </submittedName>
</protein>
<feature type="non-terminal residue" evidence="2">
    <location>
        <position position="1"/>
    </location>
</feature>
<feature type="region of interest" description="Disordered" evidence="1">
    <location>
        <begin position="55"/>
        <end position="166"/>
    </location>
</feature>
<dbReference type="Proteomes" id="UP001162164">
    <property type="component" value="Unassembled WGS sequence"/>
</dbReference>
<organism evidence="2 3">
    <name type="scientific">Molorchus minor</name>
    <dbReference type="NCBI Taxonomy" id="1323400"/>
    <lineage>
        <taxon>Eukaryota</taxon>
        <taxon>Metazoa</taxon>
        <taxon>Ecdysozoa</taxon>
        <taxon>Arthropoda</taxon>
        <taxon>Hexapoda</taxon>
        <taxon>Insecta</taxon>
        <taxon>Pterygota</taxon>
        <taxon>Neoptera</taxon>
        <taxon>Endopterygota</taxon>
        <taxon>Coleoptera</taxon>
        <taxon>Polyphaga</taxon>
        <taxon>Cucujiformia</taxon>
        <taxon>Chrysomeloidea</taxon>
        <taxon>Cerambycidae</taxon>
        <taxon>Lamiinae</taxon>
        <taxon>Monochamini</taxon>
        <taxon>Molorchus</taxon>
    </lineage>
</organism>
<reference evidence="2" key="1">
    <citation type="journal article" date="2023" name="Insect Mol. Biol.">
        <title>Genome sequencing provides insights into the evolution of gene families encoding plant cell wall-degrading enzymes in longhorned beetles.</title>
        <authorList>
            <person name="Shin N.R."/>
            <person name="Okamura Y."/>
            <person name="Kirsch R."/>
            <person name="Pauchet Y."/>
        </authorList>
    </citation>
    <scope>NUCLEOTIDE SEQUENCE</scope>
    <source>
        <strain evidence="2">MMC_N1</strain>
    </source>
</reference>
<keyword evidence="3" id="KW-1185">Reference proteome</keyword>